<reference evidence="2 3" key="1">
    <citation type="submission" date="2013-12" db="EMBL/GenBank/DDBJ databases">
        <title>Draft genome of the parsitic nematode Ancylostoma duodenale.</title>
        <authorList>
            <person name="Mitreva M."/>
        </authorList>
    </citation>
    <scope>NUCLEOTIDE SEQUENCE [LARGE SCALE GENOMIC DNA]</scope>
    <source>
        <strain evidence="2 3">Zhejiang</strain>
    </source>
</reference>
<dbReference type="SUPFAM" id="SSF53300">
    <property type="entry name" value="vWA-like"/>
    <property type="match status" value="1"/>
</dbReference>
<dbReference type="Proteomes" id="UP000054047">
    <property type="component" value="Unassembled WGS sequence"/>
</dbReference>
<feature type="non-terminal residue" evidence="2">
    <location>
        <position position="76"/>
    </location>
</feature>
<evidence type="ECO:0000313" key="3">
    <source>
        <dbReference type="Proteomes" id="UP000054047"/>
    </source>
</evidence>
<proteinExistence type="predicted"/>
<protein>
    <recommendedName>
        <fullName evidence="4">VWFA domain-containing protein</fullName>
    </recommendedName>
</protein>
<dbReference type="EMBL" id="KN785957">
    <property type="protein sequence ID" value="KIH43424.1"/>
    <property type="molecule type" value="Genomic_DNA"/>
</dbReference>
<organism evidence="2 3">
    <name type="scientific">Ancylostoma duodenale</name>
    <dbReference type="NCBI Taxonomy" id="51022"/>
    <lineage>
        <taxon>Eukaryota</taxon>
        <taxon>Metazoa</taxon>
        <taxon>Ecdysozoa</taxon>
        <taxon>Nematoda</taxon>
        <taxon>Chromadorea</taxon>
        <taxon>Rhabditida</taxon>
        <taxon>Rhabditina</taxon>
        <taxon>Rhabditomorpha</taxon>
        <taxon>Strongyloidea</taxon>
        <taxon>Ancylostomatidae</taxon>
        <taxon>Ancylostomatinae</taxon>
        <taxon>Ancylostoma</taxon>
    </lineage>
</organism>
<evidence type="ECO:0008006" key="4">
    <source>
        <dbReference type="Google" id="ProtNLM"/>
    </source>
</evidence>
<feature type="region of interest" description="Disordered" evidence="1">
    <location>
        <begin position="1"/>
        <end position="32"/>
    </location>
</feature>
<dbReference type="InterPro" id="IPR036465">
    <property type="entry name" value="vWFA_dom_sf"/>
</dbReference>
<keyword evidence="3" id="KW-1185">Reference proteome</keyword>
<evidence type="ECO:0000313" key="2">
    <source>
        <dbReference type="EMBL" id="KIH43424.1"/>
    </source>
</evidence>
<sequence length="76" mass="8412">TTFHPPTEEVQPIPDTFAMPKGPCPTPNDESDANRSDVLFLLDSSNSFTEQKFMHAIQLVLDTVAHFRNIGPNGTQ</sequence>
<name>A0A0C2F967_9BILA</name>
<gene>
    <name evidence="2" type="ORF">ANCDUO_26569</name>
</gene>
<dbReference type="AlphaFoldDB" id="A0A0C2F967"/>
<dbReference type="OrthoDB" id="10256829at2759"/>
<accession>A0A0C2F967</accession>
<feature type="non-terminal residue" evidence="2">
    <location>
        <position position="1"/>
    </location>
</feature>
<evidence type="ECO:0000256" key="1">
    <source>
        <dbReference type="SAM" id="MobiDB-lite"/>
    </source>
</evidence>